<protein>
    <submittedName>
        <fullName evidence="2">Uncharacterized protein</fullName>
    </submittedName>
</protein>
<evidence type="ECO:0000313" key="3">
    <source>
        <dbReference type="Proteomes" id="UP000435036"/>
    </source>
</evidence>
<name>A0A6N8KV82_9SPHI</name>
<dbReference type="Proteomes" id="UP000435036">
    <property type="component" value="Unassembled WGS sequence"/>
</dbReference>
<reference evidence="2 3" key="1">
    <citation type="submission" date="2019-12" db="EMBL/GenBank/DDBJ databases">
        <authorList>
            <person name="Dong K."/>
        </authorList>
    </citation>
    <scope>NUCLEOTIDE SEQUENCE [LARGE SCALE GENOMIC DNA]</scope>
    <source>
        <strain evidence="2 3">JCM 31225</strain>
    </source>
</reference>
<feature type="transmembrane region" description="Helical" evidence="1">
    <location>
        <begin position="340"/>
        <end position="363"/>
    </location>
</feature>
<keyword evidence="1" id="KW-0812">Transmembrane</keyword>
<gene>
    <name evidence="2" type="ORF">GQF63_03070</name>
</gene>
<accession>A0A6N8KV82</accession>
<sequence>MLFSNRVLKFLFFTALFFFFLLGLAVFFRGLLNNLEKTDALGEWLINFQGGFVRRGILGELLYKGYLFFGANPVLVLKVVSILFIFWISALVLFVFKQIGIPYYYIVFPLISVTLFYYQPYFSGFRKDPIQLVLVFYSLSYLKKYLDQEKISFLIIWQFLLILGLFIHEAFLFYAVGIQVLLFLLAKESTFSWRILRKIGVLFPIFLAVILNFTQKGNELVASQIWNSWGSFFQNEFGPNASMYDYVSLKGLTWSLNHAVGLHLDINFIRRDSLGVPAFSYILPVLFVMLYVYSTVKFRAMEASAKTQFTAFVCIWLTIFVCMLPLFTVLSCDFARLFTYLNISSLFVFYFFSTYFVALKSPLNMLNPFAKWIANFYDHPRMKWMYNPVVFILIVFFFLTYSNFGFQTYTAFDNSIAGRLLQKIFSVWEKFSNY</sequence>
<keyword evidence="1" id="KW-0472">Membrane</keyword>
<feature type="transmembrane region" description="Helical" evidence="1">
    <location>
        <begin position="7"/>
        <end position="28"/>
    </location>
</feature>
<proteinExistence type="predicted"/>
<feature type="transmembrane region" description="Helical" evidence="1">
    <location>
        <begin position="278"/>
        <end position="296"/>
    </location>
</feature>
<dbReference type="AlphaFoldDB" id="A0A6N8KV82"/>
<feature type="transmembrane region" description="Helical" evidence="1">
    <location>
        <begin position="103"/>
        <end position="119"/>
    </location>
</feature>
<dbReference type="OrthoDB" id="1420644at2"/>
<keyword evidence="1" id="KW-1133">Transmembrane helix</keyword>
<keyword evidence="3" id="KW-1185">Reference proteome</keyword>
<dbReference type="EMBL" id="WSQA01000002">
    <property type="protein sequence ID" value="MVZ60996.1"/>
    <property type="molecule type" value="Genomic_DNA"/>
</dbReference>
<feature type="transmembrane region" description="Helical" evidence="1">
    <location>
        <begin position="384"/>
        <end position="404"/>
    </location>
</feature>
<feature type="transmembrane region" description="Helical" evidence="1">
    <location>
        <begin position="308"/>
        <end position="328"/>
    </location>
</feature>
<feature type="transmembrane region" description="Helical" evidence="1">
    <location>
        <begin position="155"/>
        <end position="183"/>
    </location>
</feature>
<organism evidence="2 3">
    <name type="scientific">Sphingobacterium humi</name>
    <dbReference type="NCBI Taxonomy" id="1796905"/>
    <lineage>
        <taxon>Bacteria</taxon>
        <taxon>Pseudomonadati</taxon>
        <taxon>Bacteroidota</taxon>
        <taxon>Sphingobacteriia</taxon>
        <taxon>Sphingobacteriales</taxon>
        <taxon>Sphingobacteriaceae</taxon>
        <taxon>Sphingobacterium</taxon>
    </lineage>
</organism>
<comment type="caution">
    <text evidence="2">The sequence shown here is derived from an EMBL/GenBank/DDBJ whole genome shotgun (WGS) entry which is preliminary data.</text>
</comment>
<evidence type="ECO:0000256" key="1">
    <source>
        <dbReference type="SAM" id="Phobius"/>
    </source>
</evidence>
<feature type="transmembrane region" description="Helical" evidence="1">
    <location>
        <begin position="75"/>
        <end position="96"/>
    </location>
</feature>
<dbReference type="RefSeq" id="WP_160367645.1">
    <property type="nucleotide sequence ID" value="NZ_WSQA01000002.1"/>
</dbReference>
<evidence type="ECO:0000313" key="2">
    <source>
        <dbReference type="EMBL" id="MVZ60996.1"/>
    </source>
</evidence>
<feature type="transmembrane region" description="Helical" evidence="1">
    <location>
        <begin position="195"/>
        <end position="213"/>
    </location>
</feature>